<evidence type="ECO:0000256" key="2">
    <source>
        <dbReference type="ARBA" id="ARBA00038209"/>
    </source>
</evidence>
<evidence type="ECO:0000259" key="5">
    <source>
        <dbReference type="Pfam" id="PF02350"/>
    </source>
</evidence>
<evidence type="ECO:0000256" key="4">
    <source>
        <dbReference type="RuleBase" id="RU003513"/>
    </source>
</evidence>
<evidence type="ECO:0000256" key="3">
    <source>
        <dbReference type="ARBA" id="ARBA00038858"/>
    </source>
</evidence>
<dbReference type="SUPFAM" id="SSF53756">
    <property type="entry name" value="UDP-Glycosyltransferase/glycogen phosphorylase"/>
    <property type="match status" value="1"/>
</dbReference>
<dbReference type="InterPro" id="IPR029767">
    <property type="entry name" value="WecB-like"/>
</dbReference>
<comment type="caution">
    <text evidence="6">The sequence shown here is derived from an EMBL/GenBank/DDBJ whole genome shotgun (WGS) entry which is preliminary data.</text>
</comment>
<organism evidence="6 7">
    <name type="scientific">Fimbriimonas ginsengisoli</name>
    <dbReference type="NCBI Taxonomy" id="1005039"/>
    <lineage>
        <taxon>Bacteria</taxon>
        <taxon>Bacillati</taxon>
        <taxon>Armatimonadota</taxon>
        <taxon>Fimbriimonadia</taxon>
        <taxon>Fimbriimonadales</taxon>
        <taxon>Fimbriimonadaceae</taxon>
        <taxon>Fimbriimonas</taxon>
    </lineage>
</organism>
<evidence type="ECO:0000256" key="1">
    <source>
        <dbReference type="ARBA" id="ARBA00023235"/>
    </source>
</evidence>
<dbReference type="Pfam" id="PF02350">
    <property type="entry name" value="Epimerase_2"/>
    <property type="match status" value="1"/>
</dbReference>
<name>A0A931LS79_FIMGI</name>
<dbReference type="InterPro" id="IPR003331">
    <property type="entry name" value="UDP_GlcNAc_Epimerase_2_dom"/>
</dbReference>
<protein>
    <recommendedName>
        <fullName evidence="3">UDP-N-acetylglucosamine 2-epimerase (non-hydrolyzing)</fullName>
        <ecNumber evidence="3">5.1.3.14</ecNumber>
    </recommendedName>
</protein>
<dbReference type="EMBL" id="JACOSL010000033">
    <property type="protein sequence ID" value="MBI1756515.1"/>
    <property type="molecule type" value="Genomic_DNA"/>
</dbReference>
<sequence>MERRPRILVVAGTRPEAIKVAPLVLELRRYEAQVETLLVSTGQHREMLTQALSAFDLEPDLNLDIMQHGQTLAEVTSRALSGLDRLIAETKPDIVLAQGDTTTTFTAALAVFYRGIPFGHVEAGLRTPTIRNPFPEEFNRRAATLVTDLHFAPTQWAVDNLLAERVDPAAIFRTGNTGVDAVLSIAGKVSHDWFPEHKGRVVTLTTHRRENWGEPMRQIAIAARELLDEFPDLLLVVPMHLNPQVRATLSSVLGDHARARLIEPPEYGRFIPLMRRSALILSDSGGVQEEAPAFGLPVLVLRETTERPEGVEAGTAKLVGTDRALIFTEAKRLLEDERAYAAMAHAISPYGDGRASQRIRHIVLGRLGIETPAVAEVLA</sequence>
<dbReference type="NCBIfam" id="TIGR00236">
    <property type="entry name" value="wecB"/>
    <property type="match status" value="1"/>
</dbReference>
<dbReference type="PANTHER" id="PTHR43174:SF2">
    <property type="entry name" value="UDP-N-ACETYLGLUCOSAMINE 2-EPIMERASE"/>
    <property type="match status" value="1"/>
</dbReference>
<evidence type="ECO:0000313" key="7">
    <source>
        <dbReference type="Proteomes" id="UP000727962"/>
    </source>
</evidence>
<keyword evidence="1 4" id="KW-0413">Isomerase</keyword>
<gene>
    <name evidence="6" type="primary">wecB</name>
    <name evidence="6" type="ORF">HYR64_05350</name>
</gene>
<accession>A0A931LS79</accession>
<dbReference type="GO" id="GO:0008761">
    <property type="term" value="F:UDP-N-acetylglucosamine 2-epimerase activity"/>
    <property type="evidence" value="ECO:0007669"/>
    <property type="project" value="UniProtKB-EC"/>
</dbReference>
<reference evidence="6" key="1">
    <citation type="submission" date="2020-07" db="EMBL/GenBank/DDBJ databases">
        <title>Huge and variable diversity of episymbiotic CPR bacteria and DPANN archaea in groundwater ecosystems.</title>
        <authorList>
            <person name="He C.Y."/>
            <person name="Keren R."/>
            <person name="Whittaker M."/>
            <person name="Farag I.F."/>
            <person name="Doudna J."/>
            <person name="Cate J.H.D."/>
            <person name="Banfield J.F."/>
        </authorList>
    </citation>
    <scope>NUCLEOTIDE SEQUENCE</scope>
    <source>
        <strain evidence="6">NC_groundwater_17_Pr7_B-0.1um_64_12</strain>
    </source>
</reference>
<dbReference type="PANTHER" id="PTHR43174">
    <property type="entry name" value="UDP-N-ACETYLGLUCOSAMINE 2-EPIMERASE"/>
    <property type="match status" value="1"/>
</dbReference>
<dbReference type="Proteomes" id="UP000727962">
    <property type="component" value="Unassembled WGS sequence"/>
</dbReference>
<evidence type="ECO:0000313" key="6">
    <source>
        <dbReference type="EMBL" id="MBI1756515.1"/>
    </source>
</evidence>
<dbReference type="CDD" id="cd03786">
    <property type="entry name" value="GTB_UDP-GlcNAc_2-Epimerase"/>
    <property type="match status" value="1"/>
</dbReference>
<dbReference type="Gene3D" id="3.40.50.2000">
    <property type="entry name" value="Glycogen Phosphorylase B"/>
    <property type="match status" value="2"/>
</dbReference>
<proteinExistence type="inferred from homology"/>
<comment type="similarity">
    <text evidence="2 4">Belongs to the UDP-N-acetylglucosamine 2-epimerase family.</text>
</comment>
<dbReference type="EC" id="5.1.3.14" evidence="3"/>
<feature type="domain" description="UDP-N-acetylglucosamine 2-epimerase" evidence="5">
    <location>
        <begin position="32"/>
        <end position="363"/>
    </location>
</feature>
<dbReference type="AlphaFoldDB" id="A0A931LS79"/>